<protein>
    <submittedName>
        <fullName evidence="2">SFRICE_008117</fullName>
    </submittedName>
</protein>
<accession>A0A2H1VZS4</accession>
<proteinExistence type="predicted"/>
<gene>
    <name evidence="2" type="ORF">SFRICE_008117</name>
</gene>
<evidence type="ECO:0000313" key="2">
    <source>
        <dbReference type="EMBL" id="SOQ46341.1"/>
    </source>
</evidence>
<feature type="compositionally biased region" description="Basic and acidic residues" evidence="1">
    <location>
        <begin position="35"/>
        <end position="45"/>
    </location>
</feature>
<organism evidence="2">
    <name type="scientific">Spodoptera frugiperda</name>
    <name type="common">Fall armyworm</name>
    <dbReference type="NCBI Taxonomy" id="7108"/>
    <lineage>
        <taxon>Eukaryota</taxon>
        <taxon>Metazoa</taxon>
        <taxon>Ecdysozoa</taxon>
        <taxon>Arthropoda</taxon>
        <taxon>Hexapoda</taxon>
        <taxon>Insecta</taxon>
        <taxon>Pterygota</taxon>
        <taxon>Neoptera</taxon>
        <taxon>Endopterygota</taxon>
        <taxon>Lepidoptera</taxon>
        <taxon>Glossata</taxon>
        <taxon>Ditrysia</taxon>
        <taxon>Noctuoidea</taxon>
        <taxon>Noctuidae</taxon>
        <taxon>Amphipyrinae</taxon>
        <taxon>Spodoptera</taxon>
    </lineage>
</organism>
<reference evidence="2" key="1">
    <citation type="submission" date="2016-07" db="EMBL/GenBank/DDBJ databases">
        <authorList>
            <person name="Bretaudeau A."/>
        </authorList>
    </citation>
    <scope>NUCLEOTIDE SEQUENCE</scope>
    <source>
        <strain evidence="2">Rice</strain>
        <tissue evidence="2">Whole body</tissue>
    </source>
</reference>
<dbReference type="EMBL" id="ODYU01005459">
    <property type="protein sequence ID" value="SOQ46341.1"/>
    <property type="molecule type" value="Genomic_DNA"/>
</dbReference>
<feature type="region of interest" description="Disordered" evidence="1">
    <location>
        <begin position="35"/>
        <end position="65"/>
    </location>
</feature>
<dbReference type="AlphaFoldDB" id="A0A2H1VZS4"/>
<name>A0A2H1VZS4_SPOFR</name>
<sequence length="226" mass="26244">MALATVPKYRKLIDRNKHGSECHVVNLYVCKRNHDTGENPQERQCKSGKQAYGSPDGKQSVPPMDPRITRVIIDIQVYGHMSHRNKNLRISQRVASYGNRTRYSLRVNRAVTRFILTDLKKEGSSLYGFVQQTDSRSPLLKANTHLHSDKQNRDLCQVTNTFKFNVNGIVFRRRLRGKIYRFLMNNKAPFWTIIVKFKARVNRLLKPLSDETCSIVGRINTYHQAR</sequence>
<evidence type="ECO:0000256" key="1">
    <source>
        <dbReference type="SAM" id="MobiDB-lite"/>
    </source>
</evidence>